<dbReference type="Proteomes" id="UP000557872">
    <property type="component" value="Unassembled WGS sequence"/>
</dbReference>
<evidence type="ECO:0000313" key="1">
    <source>
        <dbReference type="EMBL" id="NWK57285.1"/>
    </source>
</evidence>
<organism evidence="1 2">
    <name type="scientific">Oceaniferula marina</name>
    <dbReference type="NCBI Taxonomy" id="2748318"/>
    <lineage>
        <taxon>Bacteria</taxon>
        <taxon>Pseudomonadati</taxon>
        <taxon>Verrucomicrobiota</taxon>
        <taxon>Verrucomicrobiia</taxon>
        <taxon>Verrucomicrobiales</taxon>
        <taxon>Verrucomicrobiaceae</taxon>
        <taxon>Oceaniferula</taxon>
    </lineage>
</organism>
<dbReference type="InterPro" id="IPR009706">
    <property type="entry name" value="DUF1287"/>
</dbReference>
<sequence length="189" mass="21074">MGENDAEEKRAPVSGGVDLVEAARWQVGKTTGYNGAYVSLSYPNGDVPLATGVCTDVVIRAMRRARKMDLQKLVHLDMRAHFSKYPNHWGLKRTDRSIDHRRVPNLKTYFDRCGWSVKVSKNKEDYLPGDLVTCTVAGKLPHMMVVSDRRAEDGTPLIIHNIGAGVKEESLLFEFPITGHFRLPAAPAE</sequence>
<comment type="caution">
    <text evidence="1">The sequence shown here is derived from an EMBL/GenBank/DDBJ whole genome shotgun (WGS) entry which is preliminary data.</text>
</comment>
<dbReference type="AlphaFoldDB" id="A0A851GQ94"/>
<reference evidence="1 2" key="1">
    <citation type="submission" date="2020-07" db="EMBL/GenBank/DDBJ databases">
        <title>Roseicoccus Jingziensis gen. nov., sp. nov., isolated from coastal seawater.</title>
        <authorList>
            <person name="Feng X."/>
        </authorList>
    </citation>
    <scope>NUCLEOTIDE SEQUENCE [LARGE SCALE GENOMIC DNA]</scope>
    <source>
        <strain evidence="1 2">N1E253</strain>
    </source>
</reference>
<proteinExistence type="predicted"/>
<dbReference type="Pfam" id="PF06940">
    <property type="entry name" value="DUF1287"/>
    <property type="match status" value="1"/>
</dbReference>
<evidence type="ECO:0000313" key="2">
    <source>
        <dbReference type="Proteomes" id="UP000557872"/>
    </source>
</evidence>
<gene>
    <name evidence="1" type="ORF">HW115_16810</name>
</gene>
<dbReference type="PIRSF" id="PIRSF011444">
    <property type="entry name" value="DUF1287"/>
    <property type="match status" value="1"/>
</dbReference>
<protein>
    <submittedName>
        <fullName evidence="1">DUF1287 domain-containing protein</fullName>
    </submittedName>
</protein>
<accession>A0A851GQ94</accession>
<keyword evidence="2" id="KW-1185">Reference proteome</keyword>
<dbReference type="EMBL" id="JACBAZ010000009">
    <property type="protein sequence ID" value="NWK57285.1"/>
    <property type="molecule type" value="Genomic_DNA"/>
</dbReference>
<name>A0A851GQ94_9BACT</name>